<accession>A0A0C3L3V4</accession>
<reference evidence="1 2" key="1">
    <citation type="submission" date="2014-04" db="EMBL/GenBank/DDBJ databases">
        <authorList>
            <consortium name="DOE Joint Genome Institute"/>
            <person name="Kuo A."/>
            <person name="Girlanda M."/>
            <person name="Perotto S."/>
            <person name="Kohler A."/>
            <person name="Nagy L.G."/>
            <person name="Floudas D."/>
            <person name="Copeland A."/>
            <person name="Barry K.W."/>
            <person name="Cichocki N."/>
            <person name="Veneault-Fourrey C."/>
            <person name="LaButti K."/>
            <person name="Lindquist E.A."/>
            <person name="Lipzen A."/>
            <person name="Lundell T."/>
            <person name="Morin E."/>
            <person name="Murat C."/>
            <person name="Sun H."/>
            <person name="Tunlid A."/>
            <person name="Henrissat B."/>
            <person name="Grigoriev I.V."/>
            <person name="Hibbett D.S."/>
            <person name="Martin F."/>
            <person name="Nordberg H.P."/>
            <person name="Cantor M.N."/>
            <person name="Hua S.X."/>
        </authorList>
    </citation>
    <scope>NUCLEOTIDE SEQUENCE [LARGE SCALE GENOMIC DNA]</scope>
    <source>
        <strain evidence="1 2">MUT 4182</strain>
    </source>
</reference>
<dbReference type="AlphaFoldDB" id="A0A0C3L3V4"/>
<gene>
    <name evidence="1" type="ORF">M407DRAFT_22464</name>
</gene>
<dbReference type="OrthoDB" id="3214446at2759"/>
<reference evidence="2" key="2">
    <citation type="submission" date="2015-01" db="EMBL/GenBank/DDBJ databases">
        <title>Evolutionary Origins and Diversification of the Mycorrhizal Mutualists.</title>
        <authorList>
            <consortium name="DOE Joint Genome Institute"/>
            <consortium name="Mycorrhizal Genomics Consortium"/>
            <person name="Kohler A."/>
            <person name="Kuo A."/>
            <person name="Nagy L.G."/>
            <person name="Floudas D."/>
            <person name="Copeland A."/>
            <person name="Barry K.W."/>
            <person name="Cichocki N."/>
            <person name="Veneault-Fourrey C."/>
            <person name="LaButti K."/>
            <person name="Lindquist E.A."/>
            <person name="Lipzen A."/>
            <person name="Lundell T."/>
            <person name="Morin E."/>
            <person name="Murat C."/>
            <person name="Riley R."/>
            <person name="Ohm R."/>
            <person name="Sun H."/>
            <person name="Tunlid A."/>
            <person name="Henrissat B."/>
            <person name="Grigoriev I.V."/>
            <person name="Hibbett D.S."/>
            <person name="Martin F."/>
        </authorList>
    </citation>
    <scope>NUCLEOTIDE SEQUENCE [LARGE SCALE GENOMIC DNA]</scope>
    <source>
        <strain evidence="2">MUT 4182</strain>
    </source>
</reference>
<keyword evidence="2" id="KW-1185">Reference proteome</keyword>
<evidence type="ECO:0000313" key="1">
    <source>
        <dbReference type="EMBL" id="KIO28418.1"/>
    </source>
</evidence>
<name>A0A0C3L3V4_9AGAM</name>
<protein>
    <submittedName>
        <fullName evidence="1">Uncharacterized protein</fullName>
    </submittedName>
</protein>
<sequence>MSADEEHIIFTGGSAEEAEDFIFAIKKRAYSKGKSKDNNWITEFVSICFAKKALRWDESLDQETRNDWELLKRAILDEYKEVSISSSLVPTPASSNQISVLQTVPAAGPSIRTGRIRVASGSDTLKGYVSNTFVDGNWCTVSSSQSTAAIFEFDQSGRSVKFQANYGSEDRLILKSSSSNWAPRKGVYEHAALLKNIGRTISMGSGWLGDVQVDVWSIGTGSELIARWLLKTGGLLELEGVGSMRDKRIYITPDCQEFLKANGTSLFAPLYLHFEGLA</sequence>
<dbReference type="HOGENOM" id="CLU_061438_0_0_1"/>
<dbReference type="EMBL" id="KN822995">
    <property type="protein sequence ID" value="KIO28418.1"/>
    <property type="molecule type" value="Genomic_DNA"/>
</dbReference>
<evidence type="ECO:0000313" key="2">
    <source>
        <dbReference type="Proteomes" id="UP000054248"/>
    </source>
</evidence>
<dbReference type="Proteomes" id="UP000054248">
    <property type="component" value="Unassembled WGS sequence"/>
</dbReference>
<organism evidence="1 2">
    <name type="scientific">Tulasnella calospora MUT 4182</name>
    <dbReference type="NCBI Taxonomy" id="1051891"/>
    <lineage>
        <taxon>Eukaryota</taxon>
        <taxon>Fungi</taxon>
        <taxon>Dikarya</taxon>
        <taxon>Basidiomycota</taxon>
        <taxon>Agaricomycotina</taxon>
        <taxon>Agaricomycetes</taxon>
        <taxon>Cantharellales</taxon>
        <taxon>Tulasnellaceae</taxon>
        <taxon>Tulasnella</taxon>
    </lineage>
</organism>
<proteinExistence type="predicted"/>